<keyword evidence="4 7" id="KW-0812">Transmembrane</keyword>
<evidence type="ECO:0000256" key="4">
    <source>
        <dbReference type="ARBA" id="ARBA00022692"/>
    </source>
</evidence>
<dbReference type="RefSeq" id="WP_275476941.1">
    <property type="nucleotide sequence ID" value="NZ_CP162940.1"/>
</dbReference>
<evidence type="ECO:0000256" key="5">
    <source>
        <dbReference type="ARBA" id="ARBA00022989"/>
    </source>
</evidence>
<sequence>MDKTLIYLGSGTLAAYLFLTLTRPHAAAEGLESSLEMLLQATPWIIVSMFSAGLISELVDPALIARFFGTDSGLFGIFVAALLGALGTGSRWAMYPLAAGLLAADATPGAVFAFMTSWQLVSVTRLPAELPFLGLRFTVYRTVISILMAFVGGVLFDIVWAKFPPEH</sequence>
<dbReference type="Proteomes" id="UP001579974">
    <property type="component" value="Unassembled WGS sequence"/>
</dbReference>
<dbReference type="EMBL" id="JBDXSU010000009">
    <property type="protein sequence ID" value="MFB5191176.1"/>
    <property type="molecule type" value="Genomic_DNA"/>
</dbReference>
<keyword evidence="3" id="KW-1003">Cell membrane</keyword>
<gene>
    <name evidence="8" type="ORF">KKP3000_004680</name>
</gene>
<comment type="subcellular location">
    <subcellularLocation>
        <location evidence="1">Cell membrane</location>
        <topology evidence="1">Multi-pass membrane protein</topology>
    </subcellularLocation>
</comment>
<dbReference type="PANTHER" id="PTHR34184">
    <property type="entry name" value="UPF0718 PROTEIN YCGR"/>
    <property type="match status" value="1"/>
</dbReference>
<evidence type="ECO:0000256" key="7">
    <source>
        <dbReference type="SAM" id="Phobius"/>
    </source>
</evidence>
<reference evidence="8 9" key="1">
    <citation type="journal article" date="2024" name="Int. J. Mol. Sci.">
        <title>Exploration of Alicyclobacillus spp. Genome in Search of Antibiotic Resistance.</title>
        <authorList>
            <person name="Bucka-Kolendo J."/>
            <person name="Kiousi D.E."/>
            <person name="Dekowska A."/>
            <person name="Mikolajczuk-Szczyrba A."/>
            <person name="Karadedos D.M."/>
            <person name="Michael P."/>
            <person name="Galanis A."/>
            <person name="Sokolowska B."/>
        </authorList>
    </citation>
    <scope>NUCLEOTIDE SEQUENCE [LARGE SCALE GENOMIC DNA]</scope>
    <source>
        <strain evidence="8 9">KKP 3000</strain>
    </source>
</reference>
<dbReference type="PANTHER" id="PTHR34184:SF4">
    <property type="entry name" value="UPF0718 PROTEIN YCGR"/>
    <property type="match status" value="1"/>
</dbReference>
<proteinExistence type="inferred from homology"/>
<feature type="transmembrane region" description="Helical" evidence="7">
    <location>
        <begin position="37"/>
        <end position="55"/>
    </location>
</feature>
<protein>
    <submittedName>
        <fullName evidence="8">Permease</fullName>
    </submittedName>
</protein>
<keyword evidence="9" id="KW-1185">Reference proteome</keyword>
<keyword evidence="5 7" id="KW-1133">Transmembrane helix</keyword>
<dbReference type="InterPro" id="IPR052923">
    <property type="entry name" value="UPF0718"/>
</dbReference>
<evidence type="ECO:0000256" key="2">
    <source>
        <dbReference type="ARBA" id="ARBA00006386"/>
    </source>
</evidence>
<dbReference type="Pfam" id="PF03773">
    <property type="entry name" value="ArsP_1"/>
    <property type="match status" value="1"/>
</dbReference>
<comment type="caution">
    <text evidence="8">The sequence shown here is derived from an EMBL/GenBank/DDBJ whole genome shotgun (WGS) entry which is preliminary data.</text>
</comment>
<name>A0ABV5AGF4_9BACL</name>
<dbReference type="InterPro" id="IPR005524">
    <property type="entry name" value="DUF318"/>
</dbReference>
<keyword evidence="6 7" id="KW-0472">Membrane</keyword>
<evidence type="ECO:0000256" key="1">
    <source>
        <dbReference type="ARBA" id="ARBA00004651"/>
    </source>
</evidence>
<organism evidence="8 9">
    <name type="scientific">Alicyclobacillus fastidiosus</name>
    <dbReference type="NCBI Taxonomy" id="392011"/>
    <lineage>
        <taxon>Bacteria</taxon>
        <taxon>Bacillati</taxon>
        <taxon>Bacillota</taxon>
        <taxon>Bacilli</taxon>
        <taxon>Bacillales</taxon>
        <taxon>Alicyclobacillaceae</taxon>
        <taxon>Alicyclobacillus</taxon>
    </lineage>
</organism>
<evidence type="ECO:0000256" key="3">
    <source>
        <dbReference type="ARBA" id="ARBA00022475"/>
    </source>
</evidence>
<feature type="transmembrane region" description="Helical" evidence="7">
    <location>
        <begin position="139"/>
        <end position="161"/>
    </location>
</feature>
<evidence type="ECO:0000256" key="6">
    <source>
        <dbReference type="ARBA" id="ARBA00023136"/>
    </source>
</evidence>
<comment type="similarity">
    <text evidence="2">Belongs to the UPF0718 family.</text>
</comment>
<evidence type="ECO:0000313" key="8">
    <source>
        <dbReference type="EMBL" id="MFB5191176.1"/>
    </source>
</evidence>
<evidence type="ECO:0000313" key="9">
    <source>
        <dbReference type="Proteomes" id="UP001579974"/>
    </source>
</evidence>
<feature type="transmembrane region" description="Helical" evidence="7">
    <location>
        <begin position="67"/>
        <end position="86"/>
    </location>
</feature>
<accession>A0ABV5AGF4</accession>